<dbReference type="Proteomes" id="UP000006906">
    <property type="component" value="Chromosome 7"/>
</dbReference>
<dbReference type="PaxDb" id="3055-EDO96822"/>
<feature type="region of interest" description="Disordered" evidence="4">
    <location>
        <begin position="1472"/>
        <end position="1494"/>
    </location>
</feature>
<feature type="region of interest" description="Disordered" evidence="4">
    <location>
        <begin position="528"/>
        <end position="591"/>
    </location>
</feature>
<feature type="region of interest" description="Disordered" evidence="4">
    <location>
        <begin position="1365"/>
        <end position="1414"/>
    </location>
</feature>
<feature type="compositionally biased region" description="Polar residues" evidence="4">
    <location>
        <begin position="1564"/>
        <end position="1575"/>
    </location>
</feature>
<keyword evidence="1" id="KW-0479">Metal-binding</keyword>
<sequence length="1981" mass="197762">MSGRPRKRVEEEAAAEEAWTLDNYAWDPQQCVARKRTKTTEGHSAQAVFGAHSYLEGSGKAAMLAAGSQLLQQQLSAVPCIEPLPELITVNPEECDPATHCEVTGCGLCLEGLKRYYIRMRVCEKHLHAPAVLVNGTISRFCQQCGKWQAVAEFEGSKKSCIATLERHNARHRAKVQARLAEQQTRGGAAAAEKAAAKAAKSAAAAATGGAKRRSGSAAPKGRAAAAAPSTSGASGGSAAGNSDNAKSSFGMADLMGTAASAFAAGGLMPYPPAMDNGGTTNLLQPTFGPWDAAGGANGAGGASSGAGGASSGAGGLPMRPPITTGLAGAGAGSAGNGVSLAGSGRLGSVEVTGGFVRLPQQQQQEQQQLLLPMLMSQEGVEIDRALHAPPHDAFRRASSMNLSQQQPLLLKPPQPPEDVRMALGAVKQELLLTQPPALAGANAPPPGAWRQGYPMGGPAAGTYDSGLHGYAGSGGYASTYPARMGSGMPGGPFGGGAQHAQHGYSQPYDGHSTPGHMQFGGGYPPQAAAGYPPHAQHQDQFQFQQHHMQQQQQPYLHMHQQNVHQHQQVQGYPANSPFPAQQQHTSYAATPQQNQGTLFPQQQYQQQYQYQHQQGAAPAAAGNDASFNHATTGSRGSAPSAATAGAMPGGGATGAATGATPNASSGSDTSGVQSQATARQAMAAAAAAAAAASGGAPQPRGSSGTAASGASGSAFANSHGGGSAAAAVGAGAGAGGAAAMSDSGALATRLNNVMAELSTLVAQVAHLQQPPPPALAAPAAGQALPARNDSAPADMPLPLRLPAMAAVDAADAAAGTAGHSPRSVSAQSAPTRPGSDAVTSSARAGSSSLSPIMDAALAMMSQVSELAAALQPGAEPGAAALAPQQQPGFRPAMWAVTTGMPAAVQSQPQQQQMLQQPGSGSSGWGSQQQPQPHQQHLGEMAASSAAAKPFPTEFTAAGPGFVVSTGYPGSSSGNGSGGGAAPSSNGNGSASASQQQAWIPPQSISAPYVPSAAPGQQQSLPPAFAGAAAAQTPYSAASHADSPSTTVSGSAAPSPTQPQPQVQPQSLHPGGGAAADAKPGDVSAAAAAAAFAPDADGDDLDEQLLGELFDYLEEENGAAAAAAAAAATAAGSGHATIAVAAQQAVGNYQQTMAAQPYPLPAASLAPPPAAAAGGAMAAPPPLVEDDVDEREFTRVSLKAMNVLPHELPPSLRANLRRWLRESRAEALQATLRPGCLQLVVDVARSLRTPAGAPVSGDLASVLIPPHDADQAAADVFRILGQRLRDTYVQVGRQVLQIRVGERPIVLSWEQAAEDGGLDNARFPELFTCSAPAVCAGADVSLELTGKHLCHPSTKAFARLRGHDLPAARLPNPSPPASPSDPATSFPSTSEPEAGTEADKAAGSSRADPATSSGSLLRVRVQLPAGAVGLMVVEAGVGHLLGGWWPVLVLPAGRDAAAAELGELSTQAQEAARAEAKAASEEAAAAPAPGGTAKRGFERLVRDLASVLETHADVCASTSPSSSAHATSTATPASPPDTATGASSSSPHVARSAAGATSPGAAQPSGSTHTRSSGDGTVDASTTAASAAGWSMYTTDTLTGTTGAGSTVASTLHTLTTTTTTGPRGGAAHHGGAHAAGAVGAGGFPGAGTAHAGAPVRLSSPTHSVDGAAAAPARAAPVVEPTADAVRKALARSARLLRYTIARGRPHLTALLLEAAHGLAAFPGALPAAAAAQSASAFMAAGIDLQALLPLAVLSGSVATVDVMVGFAAAVLRAPLRLDLPHGPAGLSALHLSALLRDGGVMASHLVASQPWAAWSWVCLGWQPPSEGPRAPAAATAAAGAAAGAGTESAAEKEEVVAKAEDKEGGDGAEKEAGEEEAEADEEEEEAEEEEEDLLAPVPLPTKLTPGALCVLLGQTAPLQRALALVQQAGQRRRLAAAGAASGSPGESDVTAALVGAVQAWGRTGAALMAALCEQLARQRL</sequence>
<feature type="region of interest" description="Disordered" evidence="4">
    <location>
        <begin position="1826"/>
        <end position="1896"/>
    </location>
</feature>
<reference evidence="6 7" key="1">
    <citation type="journal article" date="2007" name="Science">
        <title>The Chlamydomonas genome reveals the evolution of key animal and plant functions.</title>
        <authorList>
            <person name="Merchant S.S."/>
            <person name="Prochnik S.E."/>
            <person name="Vallon O."/>
            <person name="Harris E.H."/>
            <person name="Karpowicz S.J."/>
            <person name="Witman G.B."/>
            <person name="Terry A."/>
            <person name="Salamov A."/>
            <person name="Fritz-Laylin L.K."/>
            <person name="Marechal-Drouard L."/>
            <person name="Marshall W.F."/>
            <person name="Qu L.H."/>
            <person name="Nelson D.R."/>
            <person name="Sanderfoot A.A."/>
            <person name="Spalding M.H."/>
            <person name="Kapitonov V.V."/>
            <person name="Ren Q."/>
            <person name="Ferris P."/>
            <person name="Lindquist E."/>
            <person name="Shapiro H."/>
            <person name="Lucas S.M."/>
            <person name="Grimwood J."/>
            <person name="Schmutz J."/>
            <person name="Cardol P."/>
            <person name="Cerutti H."/>
            <person name="Chanfreau G."/>
            <person name="Chen C.L."/>
            <person name="Cognat V."/>
            <person name="Croft M.T."/>
            <person name="Dent R."/>
            <person name="Dutcher S."/>
            <person name="Fernandez E."/>
            <person name="Fukuzawa H."/>
            <person name="Gonzalez-Ballester D."/>
            <person name="Gonzalez-Halphen D."/>
            <person name="Hallmann A."/>
            <person name="Hanikenne M."/>
            <person name="Hippler M."/>
            <person name="Inwood W."/>
            <person name="Jabbari K."/>
            <person name="Kalanon M."/>
            <person name="Kuras R."/>
            <person name="Lefebvre P.A."/>
            <person name="Lemaire S.D."/>
            <person name="Lobanov A.V."/>
            <person name="Lohr M."/>
            <person name="Manuell A."/>
            <person name="Meier I."/>
            <person name="Mets L."/>
            <person name="Mittag M."/>
            <person name="Mittelmeier T."/>
            <person name="Moroney J.V."/>
            <person name="Moseley J."/>
            <person name="Napoli C."/>
            <person name="Nedelcu A.M."/>
            <person name="Niyogi K."/>
            <person name="Novoselov S.V."/>
            <person name="Paulsen I.T."/>
            <person name="Pazour G."/>
            <person name="Purton S."/>
            <person name="Ral J.P."/>
            <person name="Riano-Pachon D.M."/>
            <person name="Riekhof W."/>
            <person name="Rymarquis L."/>
            <person name="Schroda M."/>
            <person name="Stern D."/>
            <person name="Umen J."/>
            <person name="Willows R."/>
            <person name="Wilson N."/>
            <person name="Zimmer S.L."/>
            <person name="Allmer J."/>
            <person name="Balk J."/>
            <person name="Bisova K."/>
            <person name="Chen C.J."/>
            <person name="Elias M."/>
            <person name="Gendler K."/>
            <person name="Hauser C."/>
            <person name="Lamb M.R."/>
            <person name="Ledford H."/>
            <person name="Long J.C."/>
            <person name="Minagawa J."/>
            <person name="Page M.D."/>
            <person name="Pan J."/>
            <person name="Pootakham W."/>
            <person name="Roje S."/>
            <person name="Rose A."/>
            <person name="Stahlberg E."/>
            <person name="Terauchi A.M."/>
            <person name="Yang P."/>
            <person name="Ball S."/>
            <person name="Bowler C."/>
            <person name="Dieckmann C.L."/>
            <person name="Gladyshev V.N."/>
            <person name="Green P."/>
            <person name="Jorgensen R."/>
            <person name="Mayfield S."/>
            <person name="Mueller-Roeber B."/>
            <person name="Rajamani S."/>
            <person name="Sayre R.T."/>
            <person name="Brokstein P."/>
            <person name="Dubchak I."/>
            <person name="Goodstein D."/>
            <person name="Hornick L."/>
            <person name="Huang Y.W."/>
            <person name="Jhaveri J."/>
            <person name="Luo Y."/>
            <person name="Martinez D."/>
            <person name="Ngau W.C."/>
            <person name="Otillar B."/>
            <person name="Poliakov A."/>
            <person name="Porter A."/>
            <person name="Szajkowski L."/>
            <person name="Werner G."/>
            <person name="Zhou K."/>
            <person name="Grigoriev I.V."/>
            <person name="Rokhsar D.S."/>
            <person name="Grossman A.R."/>
        </authorList>
    </citation>
    <scope>NUCLEOTIDE SEQUENCE [LARGE SCALE GENOMIC DNA]</scope>
    <source>
        <strain evidence="7">CC-503</strain>
    </source>
</reference>
<evidence type="ECO:0000256" key="4">
    <source>
        <dbReference type="SAM" id="MobiDB-lite"/>
    </source>
</evidence>
<dbReference type="Gramene" id="PNW80664">
    <property type="protein sequence ID" value="PNW80664"/>
    <property type="gene ID" value="CHLRE_07g325738v5"/>
</dbReference>
<feature type="region of interest" description="Disordered" evidence="4">
    <location>
        <begin position="773"/>
        <end position="797"/>
    </location>
</feature>
<feature type="compositionally biased region" description="Low complexity" evidence="4">
    <location>
        <begin position="1380"/>
        <end position="1390"/>
    </location>
</feature>
<dbReference type="SUPFAM" id="SSF103612">
    <property type="entry name" value="SBT domain"/>
    <property type="match status" value="1"/>
</dbReference>
<accession>A0A2K3DJE7</accession>
<evidence type="ECO:0000256" key="3">
    <source>
        <dbReference type="ARBA" id="ARBA00022833"/>
    </source>
</evidence>
<feature type="compositionally biased region" description="Polar residues" evidence="4">
    <location>
        <begin position="1042"/>
        <end position="1052"/>
    </location>
</feature>
<dbReference type="GO" id="GO:0000976">
    <property type="term" value="F:transcription cis-regulatory region binding"/>
    <property type="evidence" value="ECO:0000318"/>
    <property type="project" value="GO_Central"/>
</dbReference>
<dbReference type="InterPro" id="IPR044817">
    <property type="entry name" value="SBP-like"/>
</dbReference>
<feature type="compositionally biased region" description="Low complexity" evidence="4">
    <location>
        <begin position="1024"/>
        <end position="1041"/>
    </location>
</feature>
<feature type="compositionally biased region" description="Low complexity" evidence="4">
    <location>
        <begin position="206"/>
        <end position="233"/>
    </location>
</feature>
<feature type="compositionally biased region" description="Polar residues" evidence="4">
    <location>
        <begin position="579"/>
        <end position="591"/>
    </location>
</feature>
<feature type="compositionally biased region" description="Low complexity" evidence="4">
    <location>
        <begin position="1828"/>
        <end position="1849"/>
    </location>
</feature>
<evidence type="ECO:0000256" key="2">
    <source>
        <dbReference type="ARBA" id="ARBA00022771"/>
    </source>
</evidence>
<keyword evidence="3" id="KW-0862">Zinc</keyword>
<feature type="region of interest" description="Disordered" evidence="4">
    <location>
        <begin position="206"/>
        <end position="242"/>
    </location>
</feature>
<feature type="region of interest" description="Disordered" evidence="4">
    <location>
        <begin position="1517"/>
        <end position="1580"/>
    </location>
</feature>
<feature type="compositionally biased region" description="Gly residues" evidence="4">
    <location>
        <begin position="296"/>
        <end position="316"/>
    </location>
</feature>
<dbReference type="OrthoDB" id="549530at2759"/>
<feature type="compositionally biased region" description="Low complexity" evidence="4">
    <location>
        <begin position="528"/>
        <end position="571"/>
    </location>
</feature>
<feature type="region of interest" description="Disordered" evidence="4">
    <location>
        <begin position="1652"/>
        <end position="1674"/>
    </location>
</feature>
<dbReference type="Gene3D" id="4.10.1100.10">
    <property type="entry name" value="Transcription factor, SBP-box domain"/>
    <property type="match status" value="1"/>
</dbReference>
<dbReference type="InParanoid" id="A0A2K3DJE7"/>
<dbReference type="GO" id="GO:0001216">
    <property type="term" value="F:DNA-binding transcription activator activity"/>
    <property type="evidence" value="ECO:0000318"/>
    <property type="project" value="GO_Central"/>
</dbReference>
<dbReference type="KEGG" id="cre:CHLRE_07g325738v5"/>
<feature type="region of interest" description="Disordered" evidence="4">
    <location>
        <begin position="694"/>
        <end position="729"/>
    </location>
</feature>
<feature type="compositionally biased region" description="Low complexity" evidence="4">
    <location>
        <begin position="982"/>
        <end position="994"/>
    </location>
</feature>
<feature type="region of interest" description="Disordered" evidence="4">
    <location>
        <begin position="970"/>
        <end position="1081"/>
    </location>
</feature>
<feature type="domain" description="SBP-type" evidence="5">
    <location>
        <begin position="98"/>
        <end position="175"/>
    </location>
</feature>
<name>A0A2K3DJE7_CHLRE</name>
<organism evidence="6 7">
    <name type="scientific">Chlamydomonas reinhardtii</name>
    <name type="common">Chlamydomonas smithii</name>
    <dbReference type="NCBI Taxonomy" id="3055"/>
    <lineage>
        <taxon>Eukaryota</taxon>
        <taxon>Viridiplantae</taxon>
        <taxon>Chlorophyta</taxon>
        <taxon>core chlorophytes</taxon>
        <taxon>Chlorophyceae</taxon>
        <taxon>CS clade</taxon>
        <taxon>Chlamydomonadales</taxon>
        <taxon>Chlamydomonadaceae</taxon>
        <taxon>Chlamydomonas</taxon>
    </lineage>
</organism>
<feature type="region of interest" description="Disordered" evidence="4">
    <location>
        <begin position="294"/>
        <end position="322"/>
    </location>
</feature>
<keyword evidence="7" id="KW-1185">Reference proteome</keyword>
<dbReference type="GeneID" id="5728409"/>
<evidence type="ECO:0000313" key="6">
    <source>
        <dbReference type="EMBL" id="PNW80664.1"/>
    </source>
</evidence>
<dbReference type="PROSITE" id="PS51141">
    <property type="entry name" value="ZF_SBP"/>
    <property type="match status" value="1"/>
</dbReference>
<dbReference type="ExpressionAtlas" id="A0A2K3DJE7">
    <property type="expression patterns" value="baseline"/>
</dbReference>
<feature type="compositionally biased region" description="Low complexity" evidence="4">
    <location>
        <begin position="906"/>
        <end position="936"/>
    </location>
</feature>
<dbReference type="PANTHER" id="PTHR31251">
    <property type="entry name" value="SQUAMOSA PROMOTER-BINDING-LIKE PROTEIN 4"/>
    <property type="match status" value="1"/>
</dbReference>
<feature type="compositionally biased region" description="Acidic residues" evidence="4">
    <location>
        <begin position="1873"/>
        <end position="1894"/>
    </location>
</feature>
<feature type="compositionally biased region" description="Low complexity" evidence="4">
    <location>
        <begin position="603"/>
        <end position="622"/>
    </location>
</feature>
<evidence type="ECO:0000259" key="5">
    <source>
        <dbReference type="PROSITE" id="PS51141"/>
    </source>
</evidence>
<feature type="compositionally biased region" description="Low complexity" evidence="4">
    <location>
        <begin position="1517"/>
        <end position="1547"/>
    </location>
</feature>
<feature type="region of interest" description="Disordered" evidence="4">
    <location>
        <begin position="903"/>
        <end position="946"/>
    </location>
</feature>
<feature type="region of interest" description="Disordered" evidence="4">
    <location>
        <begin position="603"/>
        <end position="678"/>
    </location>
</feature>
<evidence type="ECO:0000313" key="7">
    <source>
        <dbReference type="Proteomes" id="UP000006906"/>
    </source>
</evidence>
<gene>
    <name evidence="6" type="ORF">CHLRE_07g325738v5</name>
</gene>
<dbReference type="GO" id="GO:0005634">
    <property type="term" value="C:nucleus"/>
    <property type="evidence" value="ECO:0000318"/>
    <property type="project" value="GO_Central"/>
</dbReference>
<dbReference type="RefSeq" id="XP_001702865.2">
    <property type="nucleotide sequence ID" value="XM_001702813.2"/>
</dbReference>
<keyword evidence="2" id="KW-0863">Zinc-finger</keyword>
<feature type="compositionally biased region" description="Low complexity" evidence="4">
    <location>
        <begin position="838"/>
        <end position="848"/>
    </location>
</feature>
<dbReference type="Pfam" id="PF03110">
    <property type="entry name" value="SBP"/>
    <property type="match status" value="1"/>
</dbReference>
<dbReference type="EMBL" id="CM008968">
    <property type="protein sequence ID" value="PNW80664.1"/>
    <property type="molecule type" value="Genomic_DNA"/>
</dbReference>
<feature type="compositionally biased region" description="Basic and acidic residues" evidence="4">
    <location>
        <begin position="1850"/>
        <end position="1872"/>
    </location>
</feature>
<evidence type="ECO:0000256" key="1">
    <source>
        <dbReference type="ARBA" id="ARBA00022723"/>
    </source>
</evidence>
<dbReference type="GO" id="GO:0008270">
    <property type="term" value="F:zinc ion binding"/>
    <property type="evidence" value="ECO:0007669"/>
    <property type="project" value="UniProtKB-KW"/>
</dbReference>
<dbReference type="InterPro" id="IPR004333">
    <property type="entry name" value="SBP_dom"/>
</dbReference>
<protein>
    <recommendedName>
        <fullName evidence="5">SBP-type domain-containing protein</fullName>
    </recommendedName>
</protein>
<feature type="compositionally biased region" description="Polar residues" evidence="4">
    <location>
        <begin position="995"/>
        <end position="1006"/>
    </location>
</feature>
<feature type="compositionally biased region" description="Low complexity" evidence="4">
    <location>
        <begin position="777"/>
        <end position="787"/>
    </location>
</feature>
<feature type="compositionally biased region" description="Low complexity" evidence="4">
    <location>
        <begin position="631"/>
        <end position="647"/>
    </location>
</feature>
<proteinExistence type="predicted"/>
<dbReference type="InterPro" id="IPR036893">
    <property type="entry name" value="SBP_sf"/>
</dbReference>
<feature type="compositionally biased region" description="Low complexity" evidence="4">
    <location>
        <begin position="655"/>
        <end position="678"/>
    </location>
</feature>
<feature type="region of interest" description="Disordered" evidence="4">
    <location>
        <begin position="813"/>
        <end position="848"/>
    </location>
</feature>
<dbReference type="PANTHER" id="PTHR31251:SF169">
    <property type="entry name" value="SQUAMOSA PROMOTER-BINDING-LIKE PROTEIN 8"/>
    <property type="match status" value="1"/>
</dbReference>
<feature type="compositionally biased region" description="Low complexity" evidence="4">
    <location>
        <begin position="1481"/>
        <end position="1494"/>
    </location>
</feature>